<dbReference type="EMBL" id="KZ613484">
    <property type="protein sequence ID" value="PMD20567.1"/>
    <property type="molecule type" value="Genomic_DNA"/>
</dbReference>
<name>A0A2J6Q2Q7_9HELO</name>
<dbReference type="AlphaFoldDB" id="A0A2J6Q2Q7"/>
<gene>
    <name evidence="1" type="ORF">NA56DRAFT_749534</name>
</gene>
<proteinExistence type="predicted"/>
<dbReference type="Proteomes" id="UP000235672">
    <property type="component" value="Unassembled WGS sequence"/>
</dbReference>
<dbReference type="OrthoDB" id="5953249at2759"/>
<accession>A0A2J6Q2Q7</accession>
<protein>
    <submittedName>
        <fullName evidence="1">Uncharacterized protein</fullName>
    </submittedName>
</protein>
<reference evidence="1 2" key="1">
    <citation type="submission" date="2016-05" db="EMBL/GenBank/DDBJ databases">
        <title>A degradative enzymes factory behind the ericoid mycorrhizal symbiosis.</title>
        <authorList>
            <consortium name="DOE Joint Genome Institute"/>
            <person name="Martino E."/>
            <person name="Morin E."/>
            <person name="Grelet G."/>
            <person name="Kuo A."/>
            <person name="Kohler A."/>
            <person name="Daghino S."/>
            <person name="Barry K."/>
            <person name="Choi C."/>
            <person name="Cichocki N."/>
            <person name="Clum A."/>
            <person name="Copeland A."/>
            <person name="Hainaut M."/>
            <person name="Haridas S."/>
            <person name="Labutti K."/>
            <person name="Lindquist E."/>
            <person name="Lipzen A."/>
            <person name="Khouja H.-R."/>
            <person name="Murat C."/>
            <person name="Ohm R."/>
            <person name="Olson A."/>
            <person name="Spatafora J."/>
            <person name="Veneault-Fourrey C."/>
            <person name="Henrissat B."/>
            <person name="Grigoriev I."/>
            <person name="Martin F."/>
            <person name="Perotto S."/>
        </authorList>
    </citation>
    <scope>NUCLEOTIDE SEQUENCE [LARGE SCALE GENOMIC DNA]</scope>
    <source>
        <strain evidence="1 2">UAMH 7357</strain>
    </source>
</reference>
<keyword evidence="2" id="KW-1185">Reference proteome</keyword>
<organism evidence="1 2">
    <name type="scientific">Hyaloscypha hepaticicola</name>
    <dbReference type="NCBI Taxonomy" id="2082293"/>
    <lineage>
        <taxon>Eukaryota</taxon>
        <taxon>Fungi</taxon>
        <taxon>Dikarya</taxon>
        <taxon>Ascomycota</taxon>
        <taxon>Pezizomycotina</taxon>
        <taxon>Leotiomycetes</taxon>
        <taxon>Helotiales</taxon>
        <taxon>Hyaloscyphaceae</taxon>
        <taxon>Hyaloscypha</taxon>
    </lineage>
</organism>
<evidence type="ECO:0000313" key="2">
    <source>
        <dbReference type="Proteomes" id="UP000235672"/>
    </source>
</evidence>
<evidence type="ECO:0000313" key="1">
    <source>
        <dbReference type="EMBL" id="PMD20567.1"/>
    </source>
</evidence>
<sequence length="293" mass="32176">MAAKRPESSLQLLHTLLGLTSSPQPDAADFRPQIFISIPTPSSKTKSSLPLTLTILDLLDISHVSPENILSTHTCTTKLPRCLMNPASTVPYNGDSELIFATEKYFSLSDLLPGNRDVVFISTGVGNDLQPPLTLIHSLGLPPTSKVAGIFDMHELAQDVATLSPSYSSSIAKLLHRLQSPSDLEVNVTEFVLRAALLLVLESCKYEVRDEVGDVWVRCLKEVGIGKRIEKGSLESVRNGVKKVGNLVLKGVGRSKEEIERVRAERAWKREVGGPVEVVDEMRLWDGTWEVVD</sequence>